<evidence type="ECO:0000256" key="1">
    <source>
        <dbReference type="SAM" id="MobiDB-lite"/>
    </source>
</evidence>
<dbReference type="PROSITE" id="PS50943">
    <property type="entry name" value="HTH_CROC1"/>
    <property type="match status" value="1"/>
</dbReference>
<dbReference type="InterPro" id="IPR010744">
    <property type="entry name" value="Phage_CI_N"/>
</dbReference>
<evidence type="ECO:0000259" key="2">
    <source>
        <dbReference type="PROSITE" id="PS50943"/>
    </source>
</evidence>
<dbReference type="SUPFAM" id="SSF47413">
    <property type="entry name" value="lambda repressor-like DNA-binding domains"/>
    <property type="match status" value="1"/>
</dbReference>
<feature type="compositionally biased region" description="Basic and acidic residues" evidence="1">
    <location>
        <begin position="86"/>
        <end position="102"/>
    </location>
</feature>
<keyword evidence="4" id="KW-1185">Reference proteome</keyword>
<protein>
    <submittedName>
        <fullName evidence="3">Helix-turn-helix domain-containing protein</fullName>
    </submittedName>
</protein>
<reference evidence="4" key="1">
    <citation type="journal article" date="2019" name="Int. J. Syst. Evol. Microbiol.">
        <title>The Global Catalogue of Microorganisms (GCM) 10K type strain sequencing project: providing services to taxonomists for standard genome sequencing and annotation.</title>
        <authorList>
            <consortium name="The Broad Institute Genomics Platform"/>
            <consortium name="The Broad Institute Genome Sequencing Center for Infectious Disease"/>
            <person name="Wu L."/>
            <person name="Ma J."/>
        </authorList>
    </citation>
    <scope>NUCLEOTIDE SEQUENCE [LARGE SCALE GENOMIC DNA]</scope>
    <source>
        <strain evidence="4">KACC 14249</strain>
    </source>
</reference>
<dbReference type="Pfam" id="PF07022">
    <property type="entry name" value="Phage_CI_repr"/>
    <property type="match status" value="1"/>
</dbReference>
<sequence>MSEMPNVGRVPALTLGWRLKMSLGEMKAEEMGELLGVSRQTLSRWMGDKGVPRLAYIKQWALATGIDYNWLVSGNAENPRPGGPDEGLRTEVRHQGLEPRTR</sequence>
<name>A0ABW1JKI0_9ACTN</name>
<feature type="region of interest" description="Disordered" evidence="1">
    <location>
        <begin position="74"/>
        <end position="102"/>
    </location>
</feature>
<gene>
    <name evidence="3" type="ORF">ACFQDO_18695</name>
</gene>
<accession>A0ABW1JKI0</accession>
<dbReference type="SMART" id="SM00530">
    <property type="entry name" value="HTH_XRE"/>
    <property type="match status" value="1"/>
</dbReference>
<dbReference type="RefSeq" id="WP_345717694.1">
    <property type="nucleotide sequence ID" value="NZ_BAABFP010000007.1"/>
</dbReference>
<evidence type="ECO:0000313" key="4">
    <source>
        <dbReference type="Proteomes" id="UP001596189"/>
    </source>
</evidence>
<dbReference type="EMBL" id="JBHSRD010000008">
    <property type="protein sequence ID" value="MFC6009168.1"/>
    <property type="molecule type" value="Genomic_DNA"/>
</dbReference>
<dbReference type="InterPro" id="IPR001387">
    <property type="entry name" value="Cro/C1-type_HTH"/>
</dbReference>
<dbReference type="CDD" id="cd00093">
    <property type="entry name" value="HTH_XRE"/>
    <property type="match status" value="1"/>
</dbReference>
<dbReference type="Gene3D" id="1.10.260.40">
    <property type="entry name" value="lambda repressor-like DNA-binding domains"/>
    <property type="match status" value="1"/>
</dbReference>
<proteinExistence type="predicted"/>
<dbReference type="InterPro" id="IPR010982">
    <property type="entry name" value="Lambda_DNA-bd_dom_sf"/>
</dbReference>
<evidence type="ECO:0000313" key="3">
    <source>
        <dbReference type="EMBL" id="MFC6009168.1"/>
    </source>
</evidence>
<feature type="domain" description="HTH cro/C1-type" evidence="2">
    <location>
        <begin position="29"/>
        <end position="71"/>
    </location>
</feature>
<comment type="caution">
    <text evidence="3">The sequence shown here is derived from an EMBL/GenBank/DDBJ whole genome shotgun (WGS) entry which is preliminary data.</text>
</comment>
<organism evidence="3 4">
    <name type="scientific">Angustibacter luteus</name>
    <dbReference type="NCBI Taxonomy" id="658456"/>
    <lineage>
        <taxon>Bacteria</taxon>
        <taxon>Bacillati</taxon>
        <taxon>Actinomycetota</taxon>
        <taxon>Actinomycetes</taxon>
        <taxon>Kineosporiales</taxon>
        <taxon>Kineosporiaceae</taxon>
    </lineage>
</organism>
<dbReference type="Proteomes" id="UP001596189">
    <property type="component" value="Unassembled WGS sequence"/>
</dbReference>